<keyword evidence="2" id="KW-1185">Reference proteome</keyword>
<proteinExistence type="predicted"/>
<dbReference type="InterPro" id="IPR025680">
    <property type="entry name" value="DddI"/>
</dbReference>
<gene>
    <name evidence="1" type="ORF">SAMN05216215_106243</name>
</gene>
<dbReference type="RefSeq" id="WP_093276419.1">
    <property type="nucleotide sequence ID" value="NZ_FNOK01000062.1"/>
</dbReference>
<dbReference type="EMBL" id="FNOK01000062">
    <property type="protein sequence ID" value="SDZ35489.1"/>
    <property type="molecule type" value="Genomic_DNA"/>
</dbReference>
<accession>A0A1H3SEG0</accession>
<dbReference type="STRING" id="418495.SAMN05216215_106243"/>
<evidence type="ECO:0000313" key="1">
    <source>
        <dbReference type="EMBL" id="SDZ35489.1"/>
    </source>
</evidence>
<dbReference type="Pfam" id="PF14430">
    <property type="entry name" value="Imm1"/>
    <property type="match status" value="1"/>
</dbReference>
<dbReference type="AlphaFoldDB" id="A0A1H3SEG0"/>
<organism evidence="1 2">
    <name type="scientific">Saccharopolyspora shandongensis</name>
    <dbReference type="NCBI Taxonomy" id="418495"/>
    <lineage>
        <taxon>Bacteria</taxon>
        <taxon>Bacillati</taxon>
        <taxon>Actinomycetota</taxon>
        <taxon>Actinomycetes</taxon>
        <taxon>Pseudonocardiales</taxon>
        <taxon>Pseudonocardiaceae</taxon>
        <taxon>Saccharopolyspora</taxon>
    </lineage>
</organism>
<sequence>MTVVTAVIDNQLRYARTDAEVSSLILAALAEQHDWATLFYVWDRPCRESDDGSLHEYPGNQLRLDADPDSGWGALNYVNTADDSEPPGVWNSLNPAPPLDAPTIWFDPGTPTAFPASAVLPIDAIHDAVAEFCRTGRRPACLQWQGARWS</sequence>
<protein>
    <submittedName>
        <fullName evidence="1">Immunity protein Imm1</fullName>
    </submittedName>
</protein>
<evidence type="ECO:0000313" key="2">
    <source>
        <dbReference type="Proteomes" id="UP000199529"/>
    </source>
</evidence>
<dbReference type="OrthoDB" id="3694715at2"/>
<name>A0A1H3SEG0_9PSEU</name>
<reference evidence="2" key="1">
    <citation type="submission" date="2016-10" db="EMBL/GenBank/DDBJ databases">
        <authorList>
            <person name="Varghese N."/>
            <person name="Submissions S."/>
        </authorList>
    </citation>
    <scope>NUCLEOTIDE SEQUENCE [LARGE SCALE GENOMIC DNA]</scope>
    <source>
        <strain evidence="2">CGMCC 4.3530</strain>
    </source>
</reference>
<dbReference type="Proteomes" id="UP000199529">
    <property type="component" value="Unassembled WGS sequence"/>
</dbReference>